<evidence type="ECO:0000256" key="4">
    <source>
        <dbReference type="ARBA" id="ARBA00022723"/>
    </source>
</evidence>
<comment type="similarity">
    <text evidence="2">Belongs to the cytochrome P450 family.</text>
</comment>
<protein>
    <recommendedName>
        <fullName evidence="10">Cytochrome P450</fullName>
    </recommendedName>
</protein>
<sequence>MQNCDSNFRCAVDEGVSIRTFFGNIPQLMVTDPEMIKQMLVKHFSEFTDRPRTIRVTKFFDSAISVAQGEHWKFLRSTLSPTFSSNKMRNMTPLMSKCLDSLIQSARTLSKGGKSVEMGELFGAFTMDAICCTGFGLQVESQSNPDDPFVKNAKKALNMRLRNVKFLLAGTLNFRNMKCMAALLLK</sequence>
<keyword evidence="5" id="KW-0560">Oxidoreductase</keyword>
<evidence type="ECO:0000256" key="2">
    <source>
        <dbReference type="ARBA" id="ARBA00010617"/>
    </source>
</evidence>
<keyword evidence="9" id="KW-1185">Reference proteome</keyword>
<dbReference type="PANTHER" id="PTHR24302">
    <property type="entry name" value="CYTOCHROME P450 FAMILY 3"/>
    <property type="match status" value="1"/>
</dbReference>
<accession>A0AAE0S8K1</accession>
<reference evidence="8" key="2">
    <citation type="journal article" date="2021" name="Genome Biol. Evol.">
        <title>Developing a high-quality reference genome for a parasitic bivalve with doubly uniparental inheritance (Bivalvia: Unionida).</title>
        <authorList>
            <person name="Smith C.H."/>
        </authorList>
    </citation>
    <scope>NUCLEOTIDE SEQUENCE</scope>
    <source>
        <strain evidence="8">CHS0354</strain>
        <tissue evidence="8">Mantle</tissue>
    </source>
</reference>
<dbReference type="SUPFAM" id="SSF48264">
    <property type="entry name" value="Cytochrome P450"/>
    <property type="match status" value="1"/>
</dbReference>
<dbReference type="InterPro" id="IPR036396">
    <property type="entry name" value="Cyt_P450_sf"/>
</dbReference>
<evidence type="ECO:0000256" key="3">
    <source>
        <dbReference type="ARBA" id="ARBA00022617"/>
    </source>
</evidence>
<evidence type="ECO:0000313" key="8">
    <source>
        <dbReference type="EMBL" id="KAK3587375.1"/>
    </source>
</evidence>
<dbReference type="InterPro" id="IPR001128">
    <property type="entry name" value="Cyt_P450"/>
</dbReference>
<dbReference type="GO" id="GO:0008395">
    <property type="term" value="F:steroid hydroxylase activity"/>
    <property type="evidence" value="ECO:0007669"/>
    <property type="project" value="TreeGrafter"/>
</dbReference>
<dbReference type="PRINTS" id="PR00464">
    <property type="entry name" value="EP450II"/>
</dbReference>
<evidence type="ECO:0000256" key="1">
    <source>
        <dbReference type="ARBA" id="ARBA00001971"/>
    </source>
</evidence>
<organism evidence="8 9">
    <name type="scientific">Potamilus streckersoni</name>
    <dbReference type="NCBI Taxonomy" id="2493646"/>
    <lineage>
        <taxon>Eukaryota</taxon>
        <taxon>Metazoa</taxon>
        <taxon>Spiralia</taxon>
        <taxon>Lophotrochozoa</taxon>
        <taxon>Mollusca</taxon>
        <taxon>Bivalvia</taxon>
        <taxon>Autobranchia</taxon>
        <taxon>Heteroconchia</taxon>
        <taxon>Palaeoheterodonta</taxon>
        <taxon>Unionida</taxon>
        <taxon>Unionoidea</taxon>
        <taxon>Unionidae</taxon>
        <taxon>Ambleminae</taxon>
        <taxon>Lampsilini</taxon>
        <taxon>Potamilus</taxon>
    </lineage>
</organism>
<reference evidence="8" key="1">
    <citation type="journal article" date="2021" name="Genome Biol. Evol.">
        <title>A High-Quality Reference Genome for a Parasitic Bivalve with Doubly Uniparental Inheritance (Bivalvia: Unionida).</title>
        <authorList>
            <person name="Smith C.H."/>
        </authorList>
    </citation>
    <scope>NUCLEOTIDE SEQUENCE</scope>
    <source>
        <strain evidence="8">CHS0354</strain>
    </source>
</reference>
<name>A0AAE0S8K1_9BIVA</name>
<dbReference type="GO" id="GO:0020037">
    <property type="term" value="F:heme binding"/>
    <property type="evidence" value="ECO:0007669"/>
    <property type="project" value="InterPro"/>
</dbReference>
<keyword evidence="6" id="KW-0408">Iron</keyword>
<gene>
    <name evidence="8" type="ORF">CHS0354_028747</name>
</gene>
<proteinExistence type="inferred from homology"/>
<dbReference type="InterPro" id="IPR002402">
    <property type="entry name" value="Cyt_P450_E_grp-II"/>
</dbReference>
<evidence type="ECO:0008006" key="10">
    <source>
        <dbReference type="Google" id="ProtNLM"/>
    </source>
</evidence>
<keyword evidence="4" id="KW-0479">Metal-binding</keyword>
<dbReference type="AlphaFoldDB" id="A0AAE0S8K1"/>
<evidence type="ECO:0000256" key="5">
    <source>
        <dbReference type="ARBA" id="ARBA00023002"/>
    </source>
</evidence>
<evidence type="ECO:0000313" key="9">
    <source>
        <dbReference type="Proteomes" id="UP001195483"/>
    </source>
</evidence>
<dbReference type="GO" id="GO:0016705">
    <property type="term" value="F:oxidoreductase activity, acting on paired donors, with incorporation or reduction of molecular oxygen"/>
    <property type="evidence" value="ECO:0007669"/>
    <property type="project" value="InterPro"/>
</dbReference>
<comment type="cofactor">
    <cofactor evidence="1">
        <name>heme</name>
        <dbReference type="ChEBI" id="CHEBI:30413"/>
    </cofactor>
</comment>
<dbReference type="PANTHER" id="PTHR24302:SF15">
    <property type="entry name" value="FATTY-ACID PEROXYGENASE"/>
    <property type="match status" value="1"/>
</dbReference>
<dbReference type="GO" id="GO:0005506">
    <property type="term" value="F:iron ion binding"/>
    <property type="evidence" value="ECO:0007669"/>
    <property type="project" value="InterPro"/>
</dbReference>
<evidence type="ECO:0000256" key="7">
    <source>
        <dbReference type="ARBA" id="ARBA00023033"/>
    </source>
</evidence>
<keyword evidence="7" id="KW-0503">Monooxygenase</keyword>
<dbReference type="InterPro" id="IPR050705">
    <property type="entry name" value="Cytochrome_P450_3A"/>
</dbReference>
<evidence type="ECO:0000256" key="6">
    <source>
        <dbReference type="ARBA" id="ARBA00023004"/>
    </source>
</evidence>
<dbReference type="Proteomes" id="UP001195483">
    <property type="component" value="Unassembled WGS sequence"/>
</dbReference>
<keyword evidence="3" id="KW-0349">Heme</keyword>
<dbReference type="Gene3D" id="1.10.630.10">
    <property type="entry name" value="Cytochrome P450"/>
    <property type="match status" value="1"/>
</dbReference>
<comment type="caution">
    <text evidence="8">The sequence shown here is derived from an EMBL/GenBank/DDBJ whole genome shotgun (WGS) entry which is preliminary data.</text>
</comment>
<reference evidence="8" key="3">
    <citation type="submission" date="2023-05" db="EMBL/GenBank/DDBJ databases">
        <authorList>
            <person name="Smith C.H."/>
        </authorList>
    </citation>
    <scope>NUCLEOTIDE SEQUENCE</scope>
    <source>
        <strain evidence="8">CHS0354</strain>
        <tissue evidence="8">Mantle</tissue>
    </source>
</reference>
<dbReference type="Pfam" id="PF00067">
    <property type="entry name" value="p450"/>
    <property type="match status" value="1"/>
</dbReference>
<dbReference type="EMBL" id="JAEAOA010001725">
    <property type="protein sequence ID" value="KAK3587375.1"/>
    <property type="molecule type" value="Genomic_DNA"/>
</dbReference>